<gene>
    <name evidence="2" type="ORF">MCOR_17920</name>
</gene>
<evidence type="ECO:0000313" key="3">
    <source>
        <dbReference type="Proteomes" id="UP000507470"/>
    </source>
</evidence>
<sequence length="345" mass="39733">MKPEHAGLDFVTGTTPRRTTTVSKESTDKRKMAEQKAGTNFAKEGFQIAWIKPGINHREIRDDAKILMNIQHVCNILIFARKESNFKFAIRVECIPEYKISAMKQKRAHEHHFTEITDCRSKTVQIHEDERLRLNYVVKAEIQPQYTFVYKGSFDTNFALLAIDLPKGGRIGAFENMQFDLTSDKYVKIRIHHTNLPLLKLSKLKIPNKPVEEGDSEFFADSSLIVLAKHLTNKLHEVGQFGRELKIPTAVIIGFEEEFKVHTTGFLHRLLQFWLDMPETQEQSNMFTFLLAAIDKSMQSINTKWTTKIMTRVHKEGRALTDDDFKGKDVAEADKSEEFSVQTSK</sequence>
<reference evidence="2 3" key="1">
    <citation type="submission" date="2020-06" db="EMBL/GenBank/DDBJ databases">
        <authorList>
            <person name="Li R."/>
            <person name="Bekaert M."/>
        </authorList>
    </citation>
    <scope>NUCLEOTIDE SEQUENCE [LARGE SCALE GENOMIC DNA]</scope>
    <source>
        <strain evidence="3">wild</strain>
    </source>
</reference>
<organism evidence="2 3">
    <name type="scientific">Mytilus coruscus</name>
    <name type="common">Sea mussel</name>
    <dbReference type="NCBI Taxonomy" id="42192"/>
    <lineage>
        <taxon>Eukaryota</taxon>
        <taxon>Metazoa</taxon>
        <taxon>Spiralia</taxon>
        <taxon>Lophotrochozoa</taxon>
        <taxon>Mollusca</taxon>
        <taxon>Bivalvia</taxon>
        <taxon>Autobranchia</taxon>
        <taxon>Pteriomorphia</taxon>
        <taxon>Mytilida</taxon>
        <taxon>Mytiloidea</taxon>
        <taxon>Mytilidae</taxon>
        <taxon>Mytilinae</taxon>
        <taxon>Mytilus</taxon>
    </lineage>
</organism>
<dbReference type="EMBL" id="CACVKT020003176">
    <property type="protein sequence ID" value="CAC5382059.1"/>
    <property type="molecule type" value="Genomic_DNA"/>
</dbReference>
<proteinExistence type="predicted"/>
<accession>A0A6J8BHD0</accession>
<dbReference type="Proteomes" id="UP000507470">
    <property type="component" value="Unassembled WGS sequence"/>
</dbReference>
<name>A0A6J8BHD0_MYTCO</name>
<evidence type="ECO:0000313" key="2">
    <source>
        <dbReference type="EMBL" id="CAC5382059.1"/>
    </source>
</evidence>
<dbReference type="AlphaFoldDB" id="A0A6J8BHD0"/>
<feature type="region of interest" description="Disordered" evidence="1">
    <location>
        <begin position="1"/>
        <end position="27"/>
    </location>
</feature>
<dbReference type="OrthoDB" id="6077492at2759"/>
<evidence type="ECO:0000256" key="1">
    <source>
        <dbReference type="SAM" id="MobiDB-lite"/>
    </source>
</evidence>
<feature type="compositionally biased region" description="Low complexity" evidence="1">
    <location>
        <begin position="12"/>
        <end position="21"/>
    </location>
</feature>
<keyword evidence="3" id="KW-1185">Reference proteome</keyword>
<protein>
    <submittedName>
        <fullName evidence="2">Uncharacterized protein</fullName>
    </submittedName>
</protein>